<organism evidence="1 2">
    <name type="scientific">Mediterraneibacter gnavus (strain ATCC 29149 / DSM 114966 / JCM 6515 / VPI C7-9)</name>
    <name type="common">Ruminococcus gnavus</name>
    <dbReference type="NCBI Taxonomy" id="411470"/>
    <lineage>
        <taxon>Bacteria</taxon>
        <taxon>Bacillati</taxon>
        <taxon>Bacillota</taxon>
        <taxon>Clostridia</taxon>
        <taxon>Lachnospirales</taxon>
        <taxon>Lachnospiraceae</taxon>
        <taxon>Mediterraneibacter</taxon>
    </lineage>
</organism>
<proteinExistence type="predicted"/>
<dbReference type="AlphaFoldDB" id="A7B1W3"/>
<sequence>MRWKRKLEFPQIALKKWICLPKVPICRNFERFRMAVPKIEAL</sequence>
<protein>
    <submittedName>
        <fullName evidence="1">Uncharacterized protein</fullName>
    </submittedName>
</protein>
<evidence type="ECO:0000313" key="2">
    <source>
        <dbReference type="Proteomes" id="UP000004410"/>
    </source>
</evidence>
<dbReference type="EMBL" id="AAYG02000011">
    <property type="protein sequence ID" value="EDN78235.1"/>
    <property type="molecule type" value="Genomic_DNA"/>
</dbReference>
<evidence type="ECO:0000313" key="1">
    <source>
        <dbReference type="EMBL" id="EDN78235.1"/>
    </source>
</evidence>
<reference evidence="1 2" key="2">
    <citation type="submission" date="2007-06" db="EMBL/GenBank/DDBJ databases">
        <title>Draft genome sequence of Ruminococcus gnavus (ATCC 29149).</title>
        <authorList>
            <person name="Sudarsanam P."/>
            <person name="Ley R."/>
            <person name="Guruge J."/>
            <person name="Turnbaugh P.J."/>
            <person name="Mahowald M."/>
            <person name="Liep D."/>
            <person name="Gordon J."/>
        </authorList>
    </citation>
    <scope>NUCLEOTIDE SEQUENCE [LARGE SCALE GENOMIC DNA]</scope>
    <source>
        <strain evidence="1 2">ATCC 29149</strain>
    </source>
</reference>
<dbReference type="Proteomes" id="UP000004410">
    <property type="component" value="Unassembled WGS sequence"/>
</dbReference>
<reference evidence="1 2" key="1">
    <citation type="submission" date="2007-04" db="EMBL/GenBank/DDBJ databases">
        <authorList>
            <person name="Fulton L."/>
            <person name="Clifton S."/>
            <person name="Fulton B."/>
            <person name="Xu J."/>
            <person name="Minx P."/>
            <person name="Pepin K.H."/>
            <person name="Johnson M."/>
            <person name="Thiruvilangam P."/>
            <person name="Bhonagiri V."/>
            <person name="Nash W.E."/>
            <person name="Mardis E.R."/>
            <person name="Wilson R.K."/>
        </authorList>
    </citation>
    <scope>NUCLEOTIDE SEQUENCE [LARGE SCALE GENOMIC DNA]</scope>
    <source>
        <strain evidence="1 2">ATCC 29149</strain>
    </source>
</reference>
<gene>
    <name evidence="1" type="ORF">RUMGNA_01539</name>
</gene>
<name>A7B1W3_MEDG7</name>
<comment type="caution">
    <text evidence="1">The sequence shown here is derived from an EMBL/GenBank/DDBJ whole genome shotgun (WGS) entry which is preliminary data.</text>
</comment>
<dbReference type="PaxDb" id="411470-RUMGNA_01539"/>
<accession>A7B1W3</accession>